<protein>
    <recommendedName>
        <fullName evidence="8">Carboxylic ester hydrolase</fullName>
        <ecNumber evidence="8">3.1.1.-</ecNumber>
    </recommendedName>
</protein>
<evidence type="ECO:0000256" key="3">
    <source>
        <dbReference type="ARBA" id="ARBA00022723"/>
    </source>
</evidence>
<evidence type="ECO:0000313" key="10">
    <source>
        <dbReference type="Proteomes" id="UP000504638"/>
    </source>
</evidence>
<keyword evidence="6" id="KW-0106">Calcium</keyword>
<dbReference type="Proteomes" id="UP000504638">
    <property type="component" value="Unplaced"/>
</dbReference>
<evidence type="ECO:0000256" key="1">
    <source>
        <dbReference type="ARBA" id="ARBA00006249"/>
    </source>
</evidence>
<evidence type="ECO:0000256" key="7">
    <source>
        <dbReference type="ARBA" id="ARBA00023157"/>
    </source>
</evidence>
<dbReference type="OrthoDB" id="3039123at2759"/>
<evidence type="ECO:0000256" key="8">
    <source>
        <dbReference type="RuleBase" id="RU361238"/>
    </source>
</evidence>
<keyword evidence="4" id="KW-0732">Signal</keyword>
<dbReference type="PANTHER" id="PTHR33938">
    <property type="entry name" value="FERULOYL ESTERASE B-RELATED"/>
    <property type="match status" value="1"/>
</dbReference>
<dbReference type="EC" id="3.1.1.-" evidence="8"/>
<dbReference type="Pfam" id="PF07519">
    <property type="entry name" value="Tannase"/>
    <property type="match status" value="1"/>
</dbReference>
<sequence>MSLLPYSMSLANCSSLAISLPTVFGAKLLSLEAYPVRNYSKSVSIESNFNHDSLEVTNISVCNVTVTHTHPGQGDTLTTQIWLPVQPQWNERMQAIGGGGWLAGASEYQEPGMAAAVFDGYAAITTDGGVPGDGMSTPWALLSPGNVNLYALQNVASVSLNDAALIGKSVIQSFYGKRPTFSYFSGCSHGGRQGLMLAQRYPTAFDGIAASAPGVNWPNFFVANWFPQQVMNEMKQYPHPCELEALTKAAIKACDPNDGLTDGLISDPDSCHFNPQTLVGTGLNCSATGGPKAISEAAAAVANAAWTGARSSNGSMLWYTLGYEADLTTMMSIASTMCSEGGMCMPGEHNSLFSSWIQQFVKKDEHFDLSSMSRSDYERVFRASVREYESIIGSNFADLSEFRESGGKIITVHGLADETVPYQNTRHYYDAVTALDPEVHDFYRLFESPGLAHCAPGAGAYPAGTFKALVEWVEHGVAPRTLLGKFQRSPQANQTNQQPNETRILCPYPQRARYLGGGSVRFACS</sequence>
<dbReference type="EMBL" id="ML975149">
    <property type="protein sequence ID" value="KAF1817677.1"/>
    <property type="molecule type" value="Genomic_DNA"/>
</dbReference>
<dbReference type="SUPFAM" id="SSF53474">
    <property type="entry name" value="alpha/beta-Hydrolases"/>
    <property type="match status" value="1"/>
</dbReference>
<dbReference type="GO" id="GO:0046872">
    <property type="term" value="F:metal ion binding"/>
    <property type="evidence" value="ECO:0007669"/>
    <property type="project" value="UniProtKB-KW"/>
</dbReference>
<evidence type="ECO:0000313" key="9">
    <source>
        <dbReference type="EMBL" id="KAF1817677.1"/>
    </source>
</evidence>
<dbReference type="InterPro" id="IPR011118">
    <property type="entry name" value="Tannase/feruloyl_esterase"/>
</dbReference>
<evidence type="ECO:0000313" key="11">
    <source>
        <dbReference type="RefSeq" id="XP_033539308.1"/>
    </source>
</evidence>
<dbReference type="AlphaFoldDB" id="A0A6G1GHU9"/>
<dbReference type="PANTHER" id="PTHR33938:SF13">
    <property type="entry name" value="CARBOXYLIC ESTER HYDROLASE"/>
    <property type="match status" value="1"/>
</dbReference>
<dbReference type="InterPro" id="IPR029058">
    <property type="entry name" value="AB_hydrolase_fold"/>
</dbReference>
<name>A0A6G1GHU9_9PEZI</name>
<keyword evidence="5 8" id="KW-0378">Hydrolase</keyword>
<dbReference type="GeneID" id="54416488"/>
<evidence type="ECO:0000256" key="6">
    <source>
        <dbReference type="ARBA" id="ARBA00022837"/>
    </source>
</evidence>
<evidence type="ECO:0000256" key="5">
    <source>
        <dbReference type="ARBA" id="ARBA00022801"/>
    </source>
</evidence>
<reference evidence="11" key="2">
    <citation type="submission" date="2020-04" db="EMBL/GenBank/DDBJ databases">
        <authorList>
            <consortium name="NCBI Genome Project"/>
        </authorList>
    </citation>
    <scope>NUCLEOTIDE SEQUENCE</scope>
    <source>
        <strain evidence="11">CBS 781.70</strain>
    </source>
</reference>
<gene>
    <name evidence="9 11" type="ORF">P152DRAFT_388259</name>
</gene>
<keyword evidence="10" id="KW-1185">Reference proteome</keyword>
<keyword evidence="3" id="KW-0479">Metal-binding</keyword>
<evidence type="ECO:0000256" key="4">
    <source>
        <dbReference type="ARBA" id="ARBA00022729"/>
    </source>
</evidence>
<dbReference type="RefSeq" id="XP_033539308.1">
    <property type="nucleotide sequence ID" value="XM_033675918.1"/>
</dbReference>
<keyword evidence="7" id="KW-1015">Disulfide bond</keyword>
<evidence type="ECO:0000256" key="2">
    <source>
        <dbReference type="ARBA" id="ARBA00022487"/>
    </source>
</evidence>
<keyword evidence="2" id="KW-0719">Serine esterase</keyword>
<organism evidence="9">
    <name type="scientific">Eremomyces bilateralis CBS 781.70</name>
    <dbReference type="NCBI Taxonomy" id="1392243"/>
    <lineage>
        <taxon>Eukaryota</taxon>
        <taxon>Fungi</taxon>
        <taxon>Dikarya</taxon>
        <taxon>Ascomycota</taxon>
        <taxon>Pezizomycotina</taxon>
        <taxon>Dothideomycetes</taxon>
        <taxon>Dothideomycetes incertae sedis</taxon>
        <taxon>Eremomycetales</taxon>
        <taxon>Eremomycetaceae</taxon>
        <taxon>Eremomyces</taxon>
    </lineage>
</organism>
<reference evidence="9 11" key="1">
    <citation type="submission" date="2020-01" db="EMBL/GenBank/DDBJ databases">
        <authorList>
            <consortium name="DOE Joint Genome Institute"/>
            <person name="Haridas S."/>
            <person name="Albert R."/>
            <person name="Binder M."/>
            <person name="Bloem J."/>
            <person name="Labutti K."/>
            <person name="Salamov A."/>
            <person name="Andreopoulos B."/>
            <person name="Baker S.E."/>
            <person name="Barry K."/>
            <person name="Bills G."/>
            <person name="Bluhm B.H."/>
            <person name="Cannon C."/>
            <person name="Castanera R."/>
            <person name="Culley D.E."/>
            <person name="Daum C."/>
            <person name="Ezra D."/>
            <person name="Gonzalez J.B."/>
            <person name="Henrissat B."/>
            <person name="Kuo A."/>
            <person name="Liang C."/>
            <person name="Lipzen A."/>
            <person name="Lutzoni F."/>
            <person name="Magnuson J."/>
            <person name="Mondo S."/>
            <person name="Nolan M."/>
            <person name="Ohm R."/>
            <person name="Pangilinan J."/>
            <person name="Park H.-J."/>
            <person name="Ramirez L."/>
            <person name="Alfaro M."/>
            <person name="Sun H."/>
            <person name="Tritt A."/>
            <person name="Yoshinaga Y."/>
            <person name="Zwiers L.-H."/>
            <person name="Turgeon B.G."/>
            <person name="Goodwin S.B."/>
            <person name="Spatafora J.W."/>
            <person name="Crous P.W."/>
            <person name="Grigoriev I.V."/>
        </authorList>
    </citation>
    <scope>NUCLEOTIDE SEQUENCE</scope>
    <source>
        <strain evidence="9 11">CBS 781.70</strain>
    </source>
</reference>
<dbReference type="Gene3D" id="3.40.50.1820">
    <property type="entry name" value="alpha/beta hydrolase"/>
    <property type="match status" value="1"/>
</dbReference>
<accession>A0A6G1GHU9</accession>
<reference evidence="11" key="3">
    <citation type="submission" date="2025-04" db="UniProtKB">
        <authorList>
            <consortium name="RefSeq"/>
        </authorList>
    </citation>
    <scope>IDENTIFICATION</scope>
    <source>
        <strain evidence="11">CBS 781.70</strain>
    </source>
</reference>
<comment type="similarity">
    <text evidence="1 8">Belongs to the tannase family.</text>
</comment>
<dbReference type="GO" id="GO:0030600">
    <property type="term" value="F:feruloyl esterase activity"/>
    <property type="evidence" value="ECO:0007669"/>
    <property type="project" value="UniProtKB-ARBA"/>
</dbReference>
<proteinExistence type="inferred from homology"/>